<dbReference type="InterPro" id="IPR001509">
    <property type="entry name" value="Epimerase_deHydtase"/>
</dbReference>
<proteinExistence type="predicted"/>
<evidence type="ECO:0000313" key="3">
    <source>
        <dbReference type="Proteomes" id="UP001165383"/>
    </source>
</evidence>
<sequence>MRVLVTGAAGLIGSGVVARLAARHDVIGLDLRPGTQVSIVGDCHDVAEWRHRLGTIDAIVHTAALHAPHVGSRSDADFHRTNVKATARLLDLAVDSGAGHFVLTSTTSLYGHALEPDGVSVWVDERLDPEPRDIYDQTKFDGERLVASAGGKMTVTSLRMSRCFPEPAPDMAWYRLYRGIDRRDVAEAHALALERSGPPATYVISGATPFRRDDCEELAREASAVIKRRCPGLIERMARKGWQPPNSIDRIYDGGLAARELGFIPRHGVDSCLAGDWDPPPPQ</sequence>
<dbReference type="PANTHER" id="PTHR43245:SF54">
    <property type="entry name" value="BLL0593 PROTEIN"/>
    <property type="match status" value="1"/>
</dbReference>
<protein>
    <submittedName>
        <fullName evidence="2">NAD(P)-dependent oxidoreductase</fullName>
    </submittedName>
</protein>
<keyword evidence="3" id="KW-1185">Reference proteome</keyword>
<comment type="caution">
    <text evidence="2">The sequence shown here is derived from an EMBL/GenBank/DDBJ whole genome shotgun (WGS) entry which is preliminary data.</text>
</comment>
<dbReference type="CDD" id="cd08946">
    <property type="entry name" value="SDR_e"/>
    <property type="match status" value="1"/>
</dbReference>
<name>A0ABT0S7E3_9SPHN</name>
<dbReference type="SUPFAM" id="SSF51735">
    <property type="entry name" value="NAD(P)-binding Rossmann-fold domains"/>
    <property type="match status" value="1"/>
</dbReference>
<accession>A0ABT0S7E3</accession>
<dbReference type="Pfam" id="PF01370">
    <property type="entry name" value="Epimerase"/>
    <property type="match status" value="1"/>
</dbReference>
<dbReference type="Proteomes" id="UP001165383">
    <property type="component" value="Unassembled WGS sequence"/>
</dbReference>
<gene>
    <name evidence="2" type="ORF">LZ518_04115</name>
</gene>
<dbReference type="InterPro" id="IPR050177">
    <property type="entry name" value="Lipid_A_modif_metabolic_enz"/>
</dbReference>
<dbReference type="PANTHER" id="PTHR43245">
    <property type="entry name" value="BIFUNCTIONAL POLYMYXIN RESISTANCE PROTEIN ARNA"/>
    <property type="match status" value="1"/>
</dbReference>
<organism evidence="2 3">
    <name type="scientific">Sphingomonas brevis</name>
    <dbReference type="NCBI Taxonomy" id="2908206"/>
    <lineage>
        <taxon>Bacteria</taxon>
        <taxon>Pseudomonadati</taxon>
        <taxon>Pseudomonadota</taxon>
        <taxon>Alphaproteobacteria</taxon>
        <taxon>Sphingomonadales</taxon>
        <taxon>Sphingomonadaceae</taxon>
        <taxon>Sphingomonas</taxon>
    </lineage>
</organism>
<reference evidence="2" key="1">
    <citation type="submission" date="2022-05" db="EMBL/GenBank/DDBJ databases">
        <authorList>
            <person name="Jo J.-H."/>
            <person name="Im W.-T."/>
        </authorList>
    </citation>
    <scope>NUCLEOTIDE SEQUENCE</scope>
    <source>
        <strain evidence="2">RB56-2</strain>
    </source>
</reference>
<dbReference type="InterPro" id="IPR036291">
    <property type="entry name" value="NAD(P)-bd_dom_sf"/>
</dbReference>
<feature type="domain" description="NAD-dependent epimerase/dehydratase" evidence="1">
    <location>
        <begin position="3"/>
        <end position="162"/>
    </location>
</feature>
<evidence type="ECO:0000313" key="2">
    <source>
        <dbReference type="EMBL" id="MCL6740319.1"/>
    </source>
</evidence>
<dbReference type="RefSeq" id="WP_249914758.1">
    <property type="nucleotide sequence ID" value="NZ_JAMGBB010000001.1"/>
</dbReference>
<evidence type="ECO:0000259" key="1">
    <source>
        <dbReference type="Pfam" id="PF01370"/>
    </source>
</evidence>
<dbReference type="EMBL" id="JAMGBB010000001">
    <property type="protein sequence ID" value="MCL6740319.1"/>
    <property type="molecule type" value="Genomic_DNA"/>
</dbReference>
<dbReference type="Gene3D" id="3.40.50.720">
    <property type="entry name" value="NAD(P)-binding Rossmann-like Domain"/>
    <property type="match status" value="1"/>
</dbReference>